<accession>A0A9W5TWY9</accession>
<evidence type="ECO:0000313" key="2">
    <source>
        <dbReference type="Proteomes" id="UP000621492"/>
    </source>
</evidence>
<dbReference type="AlphaFoldDB" id="A0A9W5TWY9"/>
<organism evidence="1 2">
    <name type="scientific">Lentibacillus populi</name>
    <dbReference type="NCBI Taxonomy" id="1827502"/>
    <lineage>
        <taxon>Bacteria</taxon>
        <taxon>Bacillati</taxon>
        <taxon>Bacillota</taxon>
        <taxon>Bacilli</taxon>
        <taxon>Bacillales</taxon>
        <taxon>Bacillaceae</taxon>
        <taxon>Lentibacillus</taxon>
    </lineage>
</organism>
<dbReference type="Pfam" id="PF10803">
    <property type="entry name" value="GerPB"/>
    <property type="match status" value="1"/>
</dbReference>
<dbReference type="EMBL" id="BMJD01000010">
    <property type="protein sequence ID" value="GGB39622.1"/>
    <property type="molecule type" value="Genomic_DNA"/>
</dbReference>
<dbReference type="InterPro" id="IPR024255">
    <property type="entry name" value="GerPB"/>
</dbReference>
<reference evidence="1" key="1">
    <citation type="journal article" date="2014" name="Int. J. Syst. Evol. Microbiol.">
        <title>Complete genome sequence of Corynebacterium casei LMG S-19264T (=DSM 44701T), isolated from a smear-ripened cheese.</title>
        <authorList>
            <consortium name="US DOE Joint Genome Institute (JGI-PGF)"/>
            <person name="Walter F."/>
            <person name="Albersmeier A."/>
            <person name="Kalinowski J."/>
            <person name="Ruckert C."/>
        </authorList>
    </citation>
    <scope>NUCLEOTIDE SEQUENCE</scope>
    <source>
        <strain evidence="1">CGMCC 1.15454</strain>
    </source>
</reference>
<keyword evidence="2" id="KW-1185">Reference proteome</keyword>
<reference evidence="1" key="2">
    <citation type="submission" date="2020-09" db="EMBL/GenBank/DDBJ databases">
        <authorList>
            <person name="Sun Q."/>
            <person name="Zhou Y."/>
        </authorList>
    </citation>
    <scope>NUCLEOTIDE SEQUENCE</scope>
    <source>
        <strain evidence="1">CGMCC 1.15454</strain>
    </source>
</reference>
<comment type="caution">
    <text evidence="1">The sequence shown here is derived from an EMBL/GenBank/DDBJ whole genome shotgun (WGS) entry which is preliminary data.</text>
</comment>
<protein>
    <submittedName>
        <fullName evidence="1">Spore germination protein GerPB</fullName>
    </submittedName>
</protein>
<proteinExistence type="predicted"/>
<dbReference type="Proteomes" id="UP000621492">
    <property type="component" value="Unassembled WGS sequence"/>
</dbReference>
<gene>
    <name evidence="1" type="primary">gerPB</name>
    <name evidence="1" type="ORF">GCM10011409_16420</name>
</gene>
<name>A0A9W5TWY9_9BACI</name>
<sequence length="74" mass="7919">MNITIHQSIHINIIKIGSITNSSVLQIGSTGSIQSQADIHNTGGYTEPAAEAEAVRNITSPLIPLAPETRKHNF</sequence>
<dbReference type="RefSeq" id="WP_088049705.1">
    <property type="nucleotide sequence ID" value="NZ_BMJD01000010.1"/>
</dbReference>
<evidence type="ECO:0000313" key="1">
    <source>
        <dbReference type="EMBL" id="GGB39622.1"/>
    </source>
</evidence>